<dbReference type="HOGENOM" id="CLU_115862_2_0_5"/>
<name>A0A068SSH1_NEOGA</name>
<dbReference type="CDD" id="cd04301">
    <property type="entry name" value="NAT_SF"/>
    <property type="match status" value="1"/>
</dbReference>
<protein>
    <submittedName>
        <fullName evidence="2">Blasticidin S-acetyltransferase</fullName>
    </submittedName>
</protein>
<dbReference type="Proteomes" id="UP000028181">
    <property type="component" value="Chromosome I"/>
</dbReference>
<dbReference type="AlphaFoldDB" id="A0A068SSH1"/>
<dbReference type="GO" id="GO:0016747">
    <property type="term" value="F:acyltransferase activity, transferring groups other than amino-acyl groups"/>
    <property type="evidence" value="ECO:0007669"/>
    <property type="project" value="InterPro"/>
</dbReference>
<evidence type="ECO:0000259" key="1">
    <source>
        <dbReference type="PROSITE" id="PS51186"/>
    </source>
</evidence>
<dbReference type="EMBL" id="HG938353">
    <property type="protein sequence ID" value="CDN48716.1"/>
    <property type="molecule type" value="Genomic_DNA"/>
</dbReference>
<accession>A0A068SSH1</accession>
<dbReference type="eggNOG" id="COG0454">
    <property type="taxonomic scope" value="Bacteria"/>
</dbReference>
<evidence type="ECO:0000313" key="2">
    <source>
        <dbReference type="EMBL" id="CDN48716.1"/>
    </source>
</evidence>
<evidence type="ECO:0000313" key="3">
    <source>
        <dbReference type="Proteomes" id="UP000028181"/>
    </source>
</evidence>
<dbReference type="Gene3D" id="3.40.630.30">
    <property type="match status" value="1"/>
</dbReference>
<keyword evidence="3" id="KW-1185">Reference proteome</keyword>
<dbReference type="InterPro" id="IPR000182">
    <property type="entry name" value="GNAT_dom"/>
</dbReference>
<sequence>MGTKNRRMDIDLKLTEGMNADEEDFILERLMTHNAATFGPSNRRELAVPLHDGDGNLIGGLTGYTGRGWLYISMLYVPDELRGQGLGARMLDMAEVEAKARGAIGAYIDTMNPEALKLYLKQGYTEIGTLKGLEGGHSVTWLQKRF</sequence>
<dbReference type="SUPFAM" id="SSF55729">
    <property type="entry name" value="Acyl-CoA N-acyltransferases (Nat)"/>
    <property type="match status" value="1"/>
</dbReference>
<dbReference type="Pfam" id="PF00583">
    <property type="entry name" value="Acetyltransf_1"/>
    <property type="match status" value="1"/>
</dbReference>
<dbReference type="KEGG" id="ngg:RG540_CH25500"/>
<proteinExistence type="predicted"/>
<organism evidence="2 3">
    <name type="scientific">Neorhizobium galegae bv. orientalis str. HAMBI 540</name>
    <dbReference type="NCBI Taxonomy" id="1028800"/>
    <lineage>
        <taxon>Bacteria</taxon>
        <taxon>Pseudomonadati</taxon>
        <taxon>Pseudomonadota</taxon>
        <taxon>Alphaproteobacteria</taxon>
        <taxon>Hyphomicrobiales</taxon>
        <taxon>Rhizobiaceae</taxon>
        <taxon>Rhizobium/Agrobacterium group</taxon>
        <taxon>Neorhizobium</taxon>
    </lineage>
</organism>
<dbReference type="PROSITE" id="PS51186">
    <property type="entry name" value="GNAT"/>
    <property type="match status" value="1"/>
</dbReference>
<keyword evidence="2" id="KW-0808">Transferase</keyword>
<feature type="domain" description="N-acetyltransferase" evidence="1">
    <location>
        <begin position="1"/>
        <end position="146"/>
    </location>
</feature>
<reference evidence="3" key="1">
    <citation type="journal article" date="2014" name="BMC Genomics">
        <title>Genome sequencing of two Neorhizobium galegae strains reveals a noeT gene responsible for the unusual acetylation of the nodulation factors.</title>
        <authorList>
            <person name="Osterman J."/>
            <person name="Marsh J."/>
            <person name="Laine P.K."/>
            <person name="Zeng Z."/>
            <person name="Alatalo E."/>
            <person name="Sullivan J.T."/>
            <person name="Young J.P."/>
            <person name="Thomas-Oates J."/>
            <person name="Paulin L."/>
            <person name="Lindstrom K."/>
        </authorList>
    </citation>
    <scope>NUCLEOTIDE SEQUENCE [LARGE SCALE GENOMIC DNA]</scope>
    <source>
        <strain evidence="3">HAMBI 540</strain>
    </source>
</reference>
<gene>
    <name evidence="2" type="ORF">RG540_CH25500</name>
</gene>
<dbReference type="PATRIC" id="fig|1028800.3.peg.2578"/>
<dbReference type="InterPro" id="IPR016181">
    <property type="entry name" value="Acyl_CoA_acyltransferase"/>
</dbReference>